<sequence length="144" mass="15508">MRPFPEAESDSPWVCHGARGMSYEVDGRGRGVMEIELADAVAVLREEVLEAAARGAGQDIAFKVGFFELEFMVELRQDARAKAGFKAWVVSGEAEGGVARGTTQLVRITLTPQRPNGGDILIQSGSSRTTRFGPGPVGDRIEDD</sequence>
<protein>
    <recommendedName>
        <fullName evidence="2">Trypsin-co-occurring domain-containing protein</fullName>
    </recommendedName>
</protein>
<name>A0A918HRY4_9ACTN</name>
<organism evidence="3 4">
    <name type="scientific">Streptomyces phaeofaciens</name>
    <dbReference type="NCBI Taxonomy" id="68254"/>
    <lineage>
        <taxon>Bacteria</taxon>
        <taxon>Bacillati</taxon>
        <taxon>Actinomycetota</taxon>
        <taxon>Actinomycetes</taxon>
        <taxon>Kitasatosporales</taxon>
        <taxon>Streptomycetaceae</taxon>
        <taxon>Streptomyces</taxon>
    </lineage>
</organism>
<dbReference type="EMBL" id="BMSA01000041">
    <property type="protein sequence ID" value="GGT92426.1"/>
    <property type="molecule type" value="Genomic_DNA"/>
</dbReference>
<comment type="caution">
    <text evidence="3">The sequence shown here is derived from an EMBL/GenBank/DDBJ whole genome shotgun (WGS) entry which is preliminary data.</text>
</comment>
<proteinExistence type="predicted"/>
<gene>
    <name evidence="3" type="ORF">GCM10010226_82940</name>
</gene>
<dbReference type="InterPro" id="IPR045608">
    <property type="entry name" value="Trypco2"/>
</dbReference>
<dbReference type="Pfam" id="PF19631">
    <property type="entry name" value="Trypco2"/>
    <property type="match status" value="1"/>
</dbReference>
<evidence type="ECO:0000256" key="1">
    <source>
        <dbReference type="SAM" id="MobiDB-lite"/>
    </source>
</evidence>
<feature type="domain" description="Trypsin-co-occurring" evidence="2">
    <location>
        <begin position="35"/>
        <end position="112"/>
    </location>
</feature>
<dbReference type="AlphaFoldDB" id="A0A918HRY4"/>
<evidence type="ECO:0000259" key="2">
    <source>
        <dbReference type="Pfam" id="PF19631"/>
    </source>
</evidence>
<evidence type="ECO:0000313" key="4">
    <source>
        <dbReference type="Proteomes" id="UP000646776"/>
    </source>
</evidence>
<keyword evidence="4" id="KW-1185">Reference proteome</keyword>
<feature type="region of interest" description="Disordered" evidence="1">
    <location>
        <begin position="117"/>
        <end position="144"/>
    </location>
</feature>
<accession>A0A918HRY4</accession>
<dbReference type="Proteomes" id="UP000646776">
    <property type="component" value="Unassembled WGS sequence"/>
</dbReference>
<reference evidence="3" key="2">
    <citation type="submission" date="2020-09" db="EMBL/GenBank/DDBJ databases">
        <authorList>
            <person name="Sun Q."/>
            <person name="Ohkuma M."/>
        </authorList>
    </citation>
    <scope>NUCLEOTIDE SEQUENCE</scope>
    <source>
        <strain evidence="3">JCM 4125</strain>
    </source>
</reference>
<evidence type="ECO:0000313" key="3">
    <source>
        <dbReference type="EMBL" id="GGT92426.1"/>
    </source>
</evidence>
<reference evidence="3" key="1">
    <citation type="journal article" date="2014" name="Int. J. Syst. Evol. Microbiol.">
        <title>Complete genome sequence of Corynebacterium casei LMG S-19264T (=DSM 44701T), isolated from a smear-ripened cheese.</title>
        <authorList>
            <consortium name="US DOE Joint Genome Institute (JGI-PGF)"/>
            <person name="Walter F."/>
            <person name="Albersmeier A."/>
            <person name="Kalinowski J."/>
            <person name="Ruckert C."/>
        </authorList>
    </citation>
    <scope>NUCLEOTIDE SEQUENCE</scope>
    <source>
        <strain evidence="3">JCM 4125</strain>
    </source>
</reference>